<comment type="caution">
    <text evidence="2">The sequence shown here is derived from an EMBL/GenBank/DDBJ whole genome shotgun (WGS) entry which is preliminary data.</text>
</comment>
<reference evidence="2" key="1">
    <citation type="submission" date="2021-01" db="EMBL/GenBank/DDBJ databases">
        <authorList>
            <consortium name="Genoscope - CEA"/>
            <person name="William W."/>
        </authorList>
    </citation>
    <scope>NUCLEOTIDE SEQUENCE</scope>
</reference>
<keyword evidence="3" id="KW-1185">Reference proteome</keyword>
<keyword evidence="1" id="KW-0175">Coiled coil</keyword>
<dbReference type="EMBL" id="CAJJDO010000029">
    <property type="protein sequence ID" value="CAD8156736.1"/>
    <property type="molecule type" value="Genomic_DNA"/>
</dbReference>
<sequence>MLRANSPDIMMVTFYDLDLPSNQSQKGFRLQQNSTVLDIITYIKKYLDDDQEIQLFFDKNKQFDGSLNSYVVNIIKQYQTRIIYYRKIKSKLQNSNQIQKSQKFDYGRSLDNFQQATNQLNNFDQQKYQSEYQLLPINQKNQQEQISWKQNSEHSSQIAIVKGPSQQNYMNKIKITEQIQKLELLSPQDLINQHKINQNSSNIENPKIQMNPQNQQIIQQSQQYSQELQQLKYEKQQIEQQYFQLQKDLSQIKNLSQAYEQQISQSKIEITNLTKEINNQKQLYNKYEQEYQKLKNENQTLYKELKETNLKLLQQIEVLNQERENLKKLTQYNIKLQEENQKLKNENSSLQNELKETKFKLQQQIEVLNKERNNQNTQPKGRITQISPALEPKKDQFSIQNSQLSQSNYQNQNQQQSNYKNKCGHFLDISQIQQQVYYAIRTNTIAKCTSCQASLQSKLCLLVQDYGRTYLEIKNQIEFRNLLQNLQMNLKYNEKLIKCSNNNCQFFCIWQNNQRGIQGYNVRPIQQNNGFCPSCLQYTVINVQIQTPIFATQYIPNNRTAY</sequence>
<evidence type="ECO:0000313" key="2">
    <source>
        <dbReference type="EMBL" id="CAD8156736.1"/>
    </source>
</evidence>
<dbReference type="AlphaFoldDB" id="A0A8S1U239"/>
<organism evidence="2 3">
    <name type="scientific">Paramecium pentaurelia</name>
    <dbReference type="NCBI Taxonomy" id="43138"/>
    <lineage>
        <taxon>Eukaryota</taxon>
        <taxon>Sar</taxon>
        <taxon>Alveolata</taxon>
        <taxon>Ciliophora</taxon>
        <taxon>Intramacronucleata</taxon>
        <taxon>Oligohymenophorea</taxon>
        <taxon>Peniculida</taxon>
        <taxon>Parameciidae</taxon>
        <taxon>Paramecium</taxon>
    </lineage>
</organism>
<accession>A0A8S1U239</accession>
<gene>
    <name evidence="2" type="ORF">PPENT_87.1.T0290143</name>
</gene>
<dbReference type="OrthoDB" id="313059at2759"/>
<evidence type="ECO:0000313" key="3">
    <source>
        <dbReference type="Proteomes" id="UP000689195"/>
    </source>
</evidence>
<feature type="coiled-coil region" evidence="1">
    <location>
        <begin position="214"/>
        <end position="378"/>
    </location>
</feature>
<proteinExistence type="predicted"/>
<dbReference type="Proteomes" id="UP000689195">
    <property type="component" value="Unassembled WGS sequence"/>
</dbReference>
<protein>
    <submittedName>
        <fullName evidence="2">Uncharacterized protein</fullName>
    </submittedName>
</protein>
<evidence type="ECO:0000256" key="1">
    <source>
        <dbReference type="SAM" id="Coils"/>
    </source>
</evidence>
<name>A0A8S1U239_9CILI</name>